<sequence length="347" mass="38725">MAGGITSSLLPISRLMASQSLPTATAVRVCEEEEGKSGPTVPLTRELGATGEVEEAEELKSEMGEPPVLRPHEQVRKNTKLLKAINWTNDQYELCVEKRAEQHSRALFVVFMLGEESSGKKFSCVISDKQQESLRLHEGAPLALCGMERLFQFMEDAYGPDKPEFSLTLPEFLESTVSSVSLVVSYNNGLSSWSAVQFQVQVDLALFHNPSEVELARMVVEKRVGALEDRVAGEVAALRQQLAAANEKTNRLLQEQVSSLRQQLAAANEKTNTLQEEVSSLRQFVLDFHQGFGMFELYELYQGNEARHEGTTNCNNTQDGCNYDGICRIRCQQLQSLKKLKLFSSNR</sequence>
<protein>
    <submittedName>
        <fullName evidence="3">Uncharacterized protein</fullName>
    </submittedName>
</protein>
<keyword evidence="1" id="KW-0175">Coiled coil</keyword>
<name>A0A6V1TG12_HETAK</name>
<evidence type="ECO:0000256" key="1">
    <source>
        <dbReference type="SAM" id="Coils"/>
    </source>
</evidence>
<evidence type="ECO:0000313" key="3">
    <source>
        <dbReference type="EMBL" id="CAE0639652.1"/>
    </source>
</evidence>
<feature type="coiled-coil region" evidence="1">
    <location>
        <begin position="228"/>
        <end position="277"/>
    </location>
</feature>
<reference evidence="3" key="1">
    <citation type="submission" date="2021-01" db="EMBL/GenBank/DDBJ databases">
        <authorList>
            <person name="Corre E."/>
            <person name="Pelletier E."/>
            <person name="Niang G."/>
            <person name="Scheremetjew M."/>
            <person name="Finn R."/>
            <person name="Kale V."/>
            <person name="Holt S."/>
            <person name="Cochrane G."/>
            <person name="Meng A."/>
            <person name="Brown T."/>
            <person name="Cohen L."/>
        </authorList>
    </citation>
    <scope>NUCLEOTIDE SEQUENCE</scope>
    <source>
        <strain evidence="3">CCMP3107</strain>
    </source>
</reference>
<dbReference type="EMBL" id="HBIU01040574">
    <property type="protein sequence ID" value="CAE0639652.1"/>
    <property type="molecule type" value="Transcribed_RNA"/>
</dbReference>
<gene>
    <name evidence="2" type="ORF">HAKA00212_LOCUS18465</name>
    <name evidence="3" type="ORF">HAKA00212_LOCUS18467</name>
</gene>
<proteinExistence type="predicted"/>
<dbReference type="AlphaFoldDB" id="A0A6V1TG12"/>
<evidence type="ECO:0000313" key="2">
    <source>
        <dbReference type="EMBL" id="CAE0639650.1"/>
    </source>
</evidence>
<accession>A0A6V1TG12</accession>
<dbReference type="EMBL" id="HBIU01040567">
    <property type="protein sequence ID" value="CAE0639650.1"/>
    <property type="molecule type" value="Transcribed_RNA"/>
</dbReference>
<organism evidence="3">
    <name type="scientific">Heterosigma akashiwo</name>
    <name type="common">Chromophytic alga</name>
    <name type="synonym">Heterosigma carterae</name>
    <dbReference type="NCBI Taxonomy" id="2829"/>
    <lineage>
        <taxon>Eukaryota</taxon>
        <taxon>Sar</taxon>
        <taxon>Stramenopiles</taxon>
        <taxon>Ochrophyta</taxon>
        <taxon>Raphidophyceae</taxon>
        <taxon>Chattonellales</taxon>
        <taxon>Chattonellaceae</taxon>
        <taxon>Heterosigma</taxon>
    </lineage>
</organism>